<dbReference type="PANTHER" id="PTHR35519:SF2">
    <property type="entry name" value="PH DOMAIN PROTEIN"/>
    <property type="match status" value="1"/>
</dbReference>
<name>A0A4R0R6J3_9APHY</name>
<dbReference type="AlphaFoldDB" id="A0A4R0R6J3"/>
<evidence type="ECO:0000256" key="1">
    <source>
        <dbReference type="SAM" id="MobiDB-lite"/>
    </source>
</evidence>
<proteinExistence type="predicted"/>
<dbReference type="STRING" id="92696.A0A4R0R6J3"/>
<dbReference type="Pfam" id="PF13430">
    <property type="entry name" value="DUF4112"/>
    <property type="match status" value="1"/>
</dbReference>
<feature type="region of interest" description="Disordered" evidence="1">
    <location>
        <begin position="172"/>
        <end position="253"/>
    </location>
</feature>
<dbReference type="PANTHER" id="PTHR35519">
    <property type="entry name" value="MEMBRANE PROTEINS"/>
    <property type="match status" value="1"/>
</dbReference>
<dbReference type="Proteomes" id="UP000292702">
    <property type="component" value="Unassembled WGS sequence"/>
</dbReference>
<evidence type="ECO:0000313" key="3">
    <source>
        <dbReference type="Proteomes" id="UP000292702"/>
    </source>
</evidence>
<reference evidence="2 3" key="1">
    <citation type="submission" date="2018-11" db="EMBL/GenBank/DDBJ databases">
        <title>Genome assembly of Steccherinum ochraceum LE-BIN_3174, the white-rot fungus of the Steccherinaceae family (The Residual Polyporoid clade, Polyporales, Basidiomycota).</title>
        <authorList>
            <person name="Fedorova T.V."/>
            <person name="Glazunova O.A."/>
            <person name="Landesman E.O."/>
            <person name="Moiseenko K.V."/>
            <person name="Psurtseva N.V."/>
            <person name="Savinova O.S."/>
            <person name="Shakhova N.V."/>
            <person name="Tyazhelova T.V."/>
            <person name="Vasina D.V."/>
        </authorList>
    </citation>
    <scope>NUCLEOTIDE SEQUENCE [LARGE SCALE GENOMIC DNA]</scope>
    <source>
        <strain evidence="2 3">LE-BIN_3174</strain>
    </source>
</reference>
<dbReference type="InterPro" id="IPR025187">
    <property type="entry name" value="DUF4112"/>
</dbReference>
<protein>
    <recommendedName>
        <fullName evidence="4">DUF4112 domain-containing protein</fullName>
    </recommendedName>
</protein>
<accession>A0A4R0R6J3</accession>
<gene>
    <name evidence="2" type="ORF">EIP91_007715</name>
</gene>
<feature type="region of interest" description="Disordered" evidence="1">
    <location>
        <begin position="29"/>
        <end position="48"/>
    </location>
</feature>
<feature type="compositionally biased region" description="Basic and acidic residues" evidence="1">
    <location>
        <begin position="207"/>
        <end position="217"/>
    </location>
</feature>
<keyword evidence="3" id="KW-1185">Reference proteome</keyword>
<evidence type="ECO:0008006" key="4">
    <source>
        <dbReference type="Google" id="ProtNLM"/>
    </source>
</evidence>
<organism evidence="2 3">
    <name type="scientific">Steccherinum ochraceum</name>
    <dbReference type="NCBI Taxonomy" id="92696"/>
    <lineage>
        <taxon>Eukaryota</taxon>
        <taxon>Fungi</taxon>
        <taxon>Dikarya</taxon>
        <taxon>Basidiomycota</taxon>
        <taxon>Agaricomycotina</taxon>
        <taxon>Agaricomycetes</taxon>
        <taxon>Polyporales</taxon>
        <taxon>Steccherinaceae</taxon>
        <taxon>Steccherinum</taxon>
    </lineage>
</organism>
<dbReference type="OrthoDB" id="2103474at2759"/>
<comment type="caution">
    <text evidence="2">The sequence shown here is derived from an EMBL/GenBank/DDBJ whole genome shotgun (WGS) entry which is preliminary data.</text>
</comment>
<dbReference type="EMBL" id="RWJN01000418">
    <property type="protein sequence ID" value="TCD61923.1"/>
    <property type="molecule type" value="Genomic_DNA"/>
</dbReference>
<sequence length="253" mass="28090">MSNFAINAGKKILKGKAEKRAPLSPLYEIREDERGRERRHKRELPPGLSKRDQKILQSVRKRAHYLDRGISLCGMRFGWTFIIGIIPGAGDVADAILAYTLVTRKARQADIPDSLVREMLMNNALSVAGGVVPIAGDIWVAYFRTNSRNAFALEKYLVKRGEQNLEAERRAQLAAPGEQANGTAVEKKSSSGSRWFSRKSSKSSKSQGKEKAVETKRPTAPSVVQEGSRGSRFVENWAEPNPKVDWEPNGAQT</sequence>
<evidence type="ECO:0000313" key="2">
    <source>
        <dbReference type="EMBL" id="TCD61923.1"/>
    </source>
</evidence>